<dbReference type="OrthoDB" id="9801455at2"/>
<evidence type="ECO:0000256" key="2">
    <source>
        <dbReference type="ARBA" id="ARBA00022801"/>
    </source>
</evidence>
<gene>
    <name evidence="7" type="ORF">D3872_04805</name>
</gene>
<evidence type="ECO:0000313" key="7">
    <source>
        <dbReference type="EMBL" id="RJG23210.1"/>
    </source>
</evidence>
<dbReference type="InterPro" id="IPR023296">
    <property type="entry name" value="Glyco_hydro_beta-prop_sf"/>
</dbReference>
<evidence type="ECO:0000259" key="6">
    <source>
        <dbReference type="Pfam" id="PF08244"/>
    </source>
</evidence>
<dbReference type="Pfam" id="PF00251">
    <property type="entry name" value="Glyco_hydro_32N"/>
    <property type="match status" value="1"/>
</dbReference>
<feature type="non-terminal residue" evidence="7">
    <location>
        <position position="1"/>
    </location>
</feature>
<comment type="similarity">
    <text evidence="1 4">Belongs to the glycosyl hydrolase 32 family.</text>
</comment>
<organism evidence="7 8">
    <name type="scientific">Massilia cavernae</name>
    <dbReference type="NCBI Taxonomy" id="2320864"/>
    <lineage>
        <taxon>Bacteria</taxon>
        <taxon>Pseudomonadati</taxon>
        <taxon>Pseudomonadota</taxon>
        <taxon>Betaproteobacteria</taxon>
        <taxon>Burkholderiales</taxon>
        <taxon>Oxalobacteraceae</taxon>
        <taxon>Telluria group</taxon>
        <taxon>Massilia</taxon>
    </lineage>
</organism>
<dbReference type="EMBL" id="QYUP01000046">
    <property type="protein sequence ID" value="RJG23210.1"/>
    <property type="molecule type" value="Genomic_DNA"/>
</dbReference>
<dbReference type="AlphaFoldDB" id="A0A418Y699"/>
<dbReference type="Gene3D" id="2.60.120.560">
    <property type="entry name" value="Exo-inulinase, domain 1"/>
    <property type="match status" value="1"/>
</dbReference>
<proteinExistence type="inferred from homology"/>
<dbReference type="SUPFAM" id="SSF49899">
    <property type="entry name" value="Concanavalin A-like lectins/glucanases"/>
    <property type="match status" value="1"/>
</dbReference>
<dbReference type="InterPro" id="IPR013320">
    <property type="entry name" value="ConA-like_dom_sf"/>
</dbReference>
<dbReference type="SUPFAM" id="SSF75005">
    <property type="entry name" value="Arabinanase/levansucrase/invertase"/>
    <property type="match status" value="1"/>
</dbReference>
<accession>A0A418Y699</accession>
<dbReference type="InterPro" id="IPR013189">
    <property type="entry name" value="Glyco_hydro_32_C"/>
</dbReference>
<dbReference type="SMART" id="SM00640">
    <property type="entry name" value="Glyco_32"/>
    <property type="match status" value="1"/>
</dbReference>
<dbReference type="Proteomes" id="UP000284006">
    <property type="component" value="Unassembled WGS sequence"/>
</dbReference>
<evidence type="ECO:0000256" key="1">
    <source>
        <dbReference type="ARBA" id="ARBA00009902"/>
    </source>
</evidence>
<feature type="domain" description="Glycosyl hydrolase family 32 N-terminal" evidence="5">
    <location>
        <begin position="1"/>
        <end position="306"/>
    </location>
</feature>
<dbReference type="PANTHER" id="PTHR42800:SF1">
    <property type="entry name" value="EXOINULINASE INUD (AFU_ORTHOLOGUE AFUA_5G00480)"/>
    <property type="match status" value="1"/>
</dbReference>
<keyword evidence="2 4" id="KW-0378">Hydrolase</keyword>
<evidence type="ECO:0000256" key="3">
    <source>
        <dbReference type="ARBA" id="ARBA00023295"/>
    </source>
</evidence>
<dbReference type="PANTHER" id="PTHR42800">
    <property type="entry name" value="EXOINULINASE INUD (AFU_ORTHOLOGUE AFUA_5G00480)"/>
    <property type="match status" value="1"/>
</dbReference>
<comment type="caution">
    <text evidence="7">The sequence shown here is derived from an EMBL/GenBank/DDBJ whole genome shotgun (WGS) entry which is preliminary data.</text>
</comment>
<dbReference type="Gene3D" id="2.115.10.20">
    <property type="entry name" value="Glycosyl hydrolase domain, family 43"/>
    <property type="match status" value="1"/>
</dbReference>
<keyword evidence="8" id="KW-1185">Reference proteome</keyword>
<dbReference type="GO" id="GO:0004575">
    <property type="term" value="F:sucrose alpha-glucosidase activity"/>
    <property type="evidence" value="ECO:0007669"/>
    <property type="project" value="TreeGrafter"/>
</dbReference>
<sequence length="483" mass="52326">LVHWSELPVALQVEKDEQGAITQCFYSGSAVVDSANTSGLGLPGQAAMVLIYTSVYPAAMTLANGKRVREGQQSQSLAYSLDRGRSWTQYAGNPVLELPPPAYLDEYREFRDPKVFWYAPESKWVMVVVLADQYKALFYASNDLLQWELMSEFGPASAIGGVWECPDLFELPVDGDPANSKWVLVINLNPGGPAGGSGAQYFIGRFDGHTFQPEPAAPGSVVRAGEPVVTTARPDDHVRWLDYGPDFYAAISWNDAPGGKRVLIGWMSNWLYARQVPTAPWRSAQSIARELALRTIDGQVRLVQQPLEAFDQLRRKLLLAVDGQVVAAGVTALAPAHTRAGPADIEVLLDPGTALRAGLQVHTGENGDQTVIGYDRELGQVYVDRSRAGDASFSQQFSACHAAPVALRDGAIRLRIVVDTASVTVFAGMNEVVLSSQVFPGAGSDNMAMFAEGGQAIMRHLKVWSLASIHALREERAAISAND</sequence>
<feature type="domain" description="Glycosyl hydrolase family 32 C-terminal" evidence="6">
    <location>
        <begin position="338"/>
        <end position="465"/>
    </location>
</feature>
<dbReference type="InterPro" id="IPR001362">
    <property type="entry name" value="Glyco_hydro_32"/>
</dbReference>
<dbReference type="Pfam" id="PF08244">
    <property type="entry name" value="Glyco_hydro_32C"/>
    <property type="match status" value="1"/>
</dbReference>
<keyword evidence="3 4" id="KW-0326">Glycosidase</keyword>
<evidence type="ECO:0000256" key="4">
    <source>
        <dbReference type="RuleBase" id="RU362110"/>
    </source>
</evidence>
<name>A0A418Y699_9BURK</name>
<reference evidence="7 8" key="1">
    <citation type="submission" date="2018-09" db="EMBL/GenBank/DDBJ databases">
        <authorList>
            <person name="Zhu H."/>
        </authorList>
    </citation>
    <scope>NUCLEOTIDE SEQUENCE [LARGE SCALE GENOMIC DNA]</scope>
    <source>
        <strain evidence="7 8">K1S02-61</strain>
    </source>
</reference>
<evidence type="ECO:0000313" key="8">
    <source>
        <dbReference type="Proteomes" id="UP000284006"/>
    </source>
</evidence>
<dbReference type="GO" id="GO:0005737">
    <property type="term" value="C:cytoplasm"/>
    <property type="evidence" value="ECO:0007669"/>
    <property type="project" value="TreeGrafter"/>
</dbReference>
<evidence type="ECO:0000259" key="5">
    <source>
        <dbReference type="Pfam" id="PF00251"/>
    </source>
</evidence>
<dbReference type="RefSeq" id="WP_147373793.1">
    <property type="nucleotide sequence ID" value="NZ_QYUP01000046.1"/>
</dbReference>
<dbReference type="InterPro" id="IPR013148">
    <property type="entry name" value="Glyco_hydro_32_N"/>
</dbReference>
<dbReference type="CDD" id="cd18622">
    <property type="entry name" value="GH32_Inu-like"/>
    <property type="match status" value="1"/>
</dbReference>
<protein>
    <submittedName>
        <fullName evidence="7">Glycoside hydrolase family 32 protein</fullName>
    </submittedName>
</protein>
<dbReference type="GO" id="GO:0005987">
    <property type="term" value="P:sucrose catabolic process"/>
    <property type="evidence" value="ECO:0007669"/>
    <property type="project" value="TreeGrafter"/>
</dbReference>